<evidence type="ECO:0000313" key="5">
    <source>
        <dbReference type="EMBL" id="MDP5182109.1"/>
    </source>
</evidence>
<sequence length="73" mass="8141">MRRPAETLSPREVELLQLVAEGLSNQQISEQLFLSQATVKSHLVHVYAKLGVDWRTAAVATATATARGLLRRW</sequence>
<gene>
    <name evidence="5" type="ORF">QOZ88_05625</name>
</gene>
<keyword evidence="6" id="KW-1185">Reference proteome</keyword>
<dbReference type="SUPFAM" id="SSF46894">
    <property type="entry name" value="C-terminal effector domain of the bipartite response regulators"/>
    <property type="match status" value="1"/>
</dbReference>
<dbReference type="Gene3D" id="1.10.10.10">
    <property type="entry name" value="Winged helix-like DNA-binding domain superfamily/Winged helix DNA-binding domain"/>
    <property type="match status" value="1"/>
</dbReference>
<dbReference type="PRINTS" id="PR00038">
    <property type="entry name" value="HTHLUXR"/>
</dbReference>
<keyword evidence="2" id="KW-0238">DNA-binding</keyword>
<dbReference type="SMART" id="SM00421">
    <property type="entry name" value="HTH_LUXR"/>
    <property type="match status" value="1"/>
</dbReference>
<evidence type="ECO:0000313" key="6">
    <source>
        <dbReference type="Proteomes" id="UP001233673"/>
    </source>
</evidence>
<evidence type="ECO:0000256" key="2">
    <source>
        <dbReference type="ARBA" id="ARBA00023125"/>
    </source>
</evidence>
<dbReference type="Pfam" id="PF00196">
    <property type="entry name" value="GerE"/>
    <property type="match status" value="1"/>
</dbReference>
<evidence type="ECO:0000256" key="3">
    <source>
        <dbReference type="ARBA" id="ARBA00023163"/>
    </source>
</evidence>
<protein>
    <submittedName>
        <fullName evidence="5">LuxR C-terminal-related transcriptional regulator</fullName>
    </submittedName>
</protein>
<dbReference type="Proteomes" id="UP001233673">
    <property type="component" value="Unassembled WGS sequence"/>
</dbReference>
<dbReference type="InterPro" id="IPR036388">
    <property type="entry name" value="WH-like_DNA-bd_sf"/>
</dbReference>
<feature type="domain" description="HTH luxR-type" evidence="4">
    <location>
        <begin position="1"/>
        <end position="66"/>
    </location>
</feature>
<dbReference type="InterPro" id="IPR000792">
    <property type="entry name" value="Tscrpt_reg_LuxR_C"/>
</dbReference>
<keyword evidence="3" id="KW-0804">Transcription</keyword>
<evidence type="ECO:0000256" key="1">
    <source>
        <dbReference type="ARBA" id="ARBA00023015"/>
    </source>
</evidence>
<dbReference type="EMBL" id="JASNFN010000004">
    <property type="protein sequence ID" value="MDP5182109.1"/>
    <property type="molecule type" value="Genomic_DNA"/>
</dbReference>
<keyword evidence="1" id="KW-0805">Transcription regulation</keyword>
<dbReference type="CDD" id="cd06170">
    <property type="entry name" value="LuxR_C_like"/>
    <property type="match status" value="1"/>
</dbReference>
<dbReference type="PANTHER" id="PTHR44688:SF16">
    <property type="entry name" value="DNA-BINDING TRANSCRIPTIONAL ACTIVATOR DEVR_DOSR"/>
    <property type="match status" value="1"/>
</dbReference>
<evidence type="ECO:0000259" key="4">
    <source>
        <dbReference type="PROSITE" id="PS50043"/>
    </source>
</evidence>
<dbReference type="PROSITE" id="PS50043">
    <property type="entry name" value="HTH_LUXR_2"/>
    <property type="match status" value="1"/>
</dbReference>
<dbReference type="InterPro" id="IPR016032">
    <property type="entry name" value="Sig_transdc_resp-reg_C-effctor"/>
</dbReference>
<organism evidence="5 6">
    <name type="scientific">Blastococcus carthaginiensis</name>
    <dbReference type="NCBI Taxonomy" id="3050034"/>
    <lineage>
        <taxon>Bacteria</taxon>
        <taxon>Bacillati</taxon>
        <taxon>Actinomycetota</taxon>
        <taxon>Actinomycetes</taxon>
        <taxon>Geodermatophilales</taxon>
        <taxon>Geodermatophilaceae</taxon>
        <taxon>Blastococcus</taxon>
    </lineage>
</organism>
<dbReference type="PROSITE" id="PS00622">
    <property type="entry name" value="HTH_LUXR_1"/>
    <property type="match status" value="1"/>
</dbReference>
<accession>A0ABT9IAB2</accession>
<dbReference type="PANTHER" id="PTHR44688">
    <property type="entry name" value="DNA-BINDING TRANSCRIPTIONAL ACTIVATOR DEVR_DOSR"/>
    <property type="match status" value="1"/>
</dbReference>
<reference evidence="6" key="1">
    <citation type="submission" date="2023-05" db="EMBL/GenBank/DDBJ databases">
        <title>Draft genome of Pseudofrankia sp. BMG5.37.</title>
        <authorList>
            <person name="Gtari M."/>
            <person name="Ghodhbane F."/>
            <person name="Sbissi I."/>
        </authorList>
    </citation>
    <scope>NUCLEOTIDE SEQUENCE [LARGE SCALE GENOMIC DNA]</scope>
    <source>
        <strain evidence="6">BMG 814</strain>
    </source>
</reference>
<name>A0ABT9IAB2_9ACTN</name>
<comment type="caution">
    <text evidence="5">The sequence shown here is derived from an EMBL/GenBank/DDBJ whole genome shotgun (WGS) entry which is preliminary data.</text>
</comment>
<proteinExistence type="predicted"/>